<keyword evidence="9" id="KW-0648">Protein biosynthesis</keyword>
<evidence type="ECO:0000256" key="2">
    <source>
        <dbReference type="ARBA" id="ARBA00008226"/>
    </source>
</evidence>
<keyword evidence="7" id="KW-0547">Nucleotide-binding</keyword>
<dbReference type="Pfam" id="PF00587">
    <property type="entry name" value="tRNA-synt_2b"/>
    <property type="match status" value="1"/>
</dbReference>
<dbReference type="SUPFAM" id="SSF55681">
    <property type="entry name" value="Class II aaRS and biotin synthetases"/>
    <property type="match status" value="1"/>
</dbReference>
<dbReference type="SUPFAM" id="SSF52954">
    <property type="entry name" value="Class II aaRS ABD-related"/>
    <property type="match status" value="1"/>
</dbReference>
<evidence type="ECO:0000256" key="11">
    <source>
        <dbReference type="ARBA" id="ARBA00029731"/>
    </source>
</evidence>
<dbReference type="PROSITE" id="PS50862">
    <property type="entry name" value="AA_TRNA_LIGASE_II"/>
    <property type="match status" value="1"/>
</dbReference>
<dbReference type="GO" id="GO:0004827">
    <property type="term" value="F:proline-tRNA ligase activity"/>
    <property type="evidence" value="ECO:0007669"/>
    <property type="project" value="UniProtKB-EC"/>
</dbReference>
<dbReference type="EC" id="6.1.1.15" evidence="4"/>
<protein>
    <recommendedName>
        <fullName evidence="4">proline--tRNA ligase</fullName>
        <ecNumber evidence="4">6.1.1.15</ecNumber>
    </recommendedName>
    <alternativeName>
        <fullName evidence="11">Prolyl-tRNA synthetase</fullName>
    </alternativeName>
</protein>
<dbReference type="InterPro" id="IPR004500">
    <property type="entry name" value="Pro-tRNA-synth_IIa_bac-type"/>
</dbReference>
<dbReference type="Proteomes" id="UP000001294">
    <property type="component" value="Unassembled WGS sequence"/>
</dbReference>
<keyword evidence="5" id="KW-0963">Cytoplasm</keyword>
<dbReference type="GO" id="GO:0005524">
    <property type="term" value="F:ATP binding"/>
    <property type="evidence" value="ECO:0007669"/>
    <property type="project" value="UniProtKB-KW"/>
</dbReference>
<feature type="domain" description="Aminoacyl-transfer RNA synthetases class-II family profile" evidence="13">
    <location>
        <begin position="89"/>
        <end position="538"/>
    </location>
</feature>
<dbReference type="STRING" id="441960.B6QQL4"/>
<sequence>MFAKCRLLIRPRPTSGLRLACPNERNRSLILRRNIHYDGRSRTSNFWLPTGGIERKAAETEKEDANDLLIRAGFIRQAYSGVFHMLPLGLRVQNKLEALIDTHMQSLGASKVSLSSLSSQELWEKTGRLKSGSEVFKFNDRKESRFLLAPTHEEEITSLVASLVNSYKELPLRLYQISRKYRDEARPRQGLLRGREFVMKDLYTFDYNAEQALATYEATREAYKRIFDTLKVPYLVAAADSGNMGGNLSHEFHFISDKGEDTLISCSDCDYVYNEEVSDGRATENVFENPLAAPMPSETGVGTDSPLAISIALWTAISKDRKTLVRAWYPRYSTQDLGSEPREREINSHAVKAIAKSTGIDLDTSVENPVGLWYSDVKKTAASGAQTDSAPAHKIIDLYDSQVAPYSRPPLSGLPEDFDKAKYPVEFALLNRFPDSKDGLSLTRVVEGEKCPKCSKGFLHTHNAVELGHTFYLGTRYSEVLKAKVFVDSSATKSNESDSNSNKPQNVPMEMGCHGIGVSRMISAVADACSDVRGLNWPRAIAPFEIIVVPARNLESEAENVYDLLRQQTDTSDVILDDRTKHVGWKLKDADMIGYPIVVVVGKAWQWAQKLEVHCRQLDGLREDVPVDNLIDYIRSLLARL</sequence>
<organism evidence="14 15">
    <name type="scientific">Talaromyces marneffei (strain ATCC 18224 / CBS 334.59 / QM 7333)</name>
    <name type="common">Penicillium marneffei</name>
    <dbReference type="NCBI Taxonomy" id="441960"/>
    <lineage>
        <taxon>Eukaryota</taxon>
        <taxon>Fungi</taxon>
        <taxon>Dikarya</taxon>
        <taxon>Ascomycota</taxon>
        <taxon>Pezizomycotina</taxon>
        <taxon>Eurotiomycetes</taxon>
        <taxon>Eurotiomycetidae</taxon>
        <taxon>Eurotiales</taxon>
        <taxon>Trichocomaceae</taxon>
        <taxon>Talaromyces</taxon>
        <taxon>Talaromyces sect. Talaromyces</taxon>
    </lineage>
</organism>
<keyword evidence="8" id="KW-0067">ATP-binding</keyword>
<dbReference type="Pfam" id="PF03129">
    <property type="entry name" value="HGTP_anticodon"/>
    <property type="match status" value="1"/>
</dbReference>
<dbReference type="EMBL" id="DS995904">
    <property type="protein sequence ID" value="EEA20398.1"/>
    <property type="molecule type" value="Genomic_DNA"/>
</dbReference>
<dbReference type="PANTHER" id="PTHR42753:SF2">
    <property type="entry name" value="PROLINE--TRNA LIGASE"/>
    <property type="match status" value="1"/>
</dbReference>
<dbReference type="VEuPathDB" id="FungiDB:PMAA_042430"/>
<dbReference type="PANTHER" id="PTHR42753">
    <property type="entry name" value="MITOCHONDRIAL RIBOSOME PROTEIN L39/PROLYL-TRNA LIGASE FAMILY MEMBER"/>
    <property type="match status" value="1"/>
</dbReference>
<gene>
    <name evidence="14" type="ORF">PMAA_042430</name>
</gene>
<evidence type="ECO:0000256" key="6">
    <source>
        <dbReference type="ARBA" id="ARBA00022598"/>
    </source>
</evidence>
<comment type="catalytic activity">
    <reaction evidence="12">
        <text>tRNA(Pro) + L-proline + ATP = L-prolyl-tRNA(Pro) + AMP + diphosphate</text>
        <dbReference type="Rhea" id="RHEA:14305"/>
        <dbReference type="Rhea" id="RHEA-COMP:9700"/>
        <dbReference type="Rhea" id="RHEA-COMP:9702"/>
        <dbReference type="ChEBI" id="CHEBI:30616"/>
        <dbReference type="ChEBI" id="CHEBI:33019"/>
        <dbReference type="ChEBI" id="CHEBI:60039"/>
        <dbReference type="ChEBI" id="CHEBI:78442"/>
        <dbReference type="ChEBI" id="CHEBI:78532"/>
        <dbReference type="ChEBI" id="CHEBI:456215"/>
        <dbReference type="EC" id="6.1.1.15"/>
    </reaction>
</comment>
<evidence type="ECO:0000256" key="1">
    <source>
        <dbReference type="ARBA" id="ARBA00004496"/>
    </source>
</evidence>
<comment type="subcellular location">
    <subcellularLocation>
        <location evidence="1">Cytoplasm</location>
    </subcellularLocation>
</comment>
<dbReference type="GO" id="GO:0006433">
    <property type="term" value="P:prolyl-tRNA aminoacylation"/>
    <property type="evidence" value="ECO:0007669"/>
    <property type="project" value="InterPro"/>
</dbReference>
<reference evidence="15" key="1">
    <citation type="journal article" date="2015" name="Genome Announc.">
        <title>Genome sequence of the AIDS-associated pathogen Penicillium marneffei (ATCC18224) and its near taxonomic relative Talaromyces stipitatus (ATCC10500).</title>
        <authorList>
            <person name="Nierman W.C."/>
            <person name="Fedorova-Abrams N.D."/>
            <person name="Andrianopoulos A."/>
        </authorList>
    </citation>
    <scope>NUCLEOTIDE SEQUENCE [LARGE SCALE GENOMIC DNA]</scope>
    <source>
        <strain evidence="15">ATCC 18224 / CBS 334.59 / QM 7333</strain>
    </source>
</reference>
<dbReference type="InterPro" id="IPR002314">
    <property type="entry name" value="aa-tRNA-synt_IIb"/>
</dbReference>
<evidence type="ECO:0000256" key="9">
    <source>
        <dbReference type="ARBA" id="ARBA00022917"/>
    </source>
</evidence>
<dbReference type="Gene3D" id="3.40.50.800">
    <property type="entry name" value="Anticodon-binding domain"/>
    <property type="match status" value="1"/>
</dbReference>
<dbReference type="InterPro" id="IPR036621">
    <property type="entry name" value="Anticodon-bd_dom_sf"/>
</dbReference>
<dbReference type="InterPro" id="IPR004154">
    <property type="entry name" value="Anticodon-bd"/>
</dbReference>
<dbReference type="OrthoDB" id="10267474at2759"/>
<keyword evidence="15" id="KW-1185">Reference proteome</keyword>
<dbReference type="InterPro" id="IPR050062">
    <property type="entry name" value="Pro-tRNA_synthetase"/>
</dbReference>
<dbReference type="InterPro" id="IPR045864">
    <property type="entry name" value="aa-tRNA-synth_II/BPL/LPL"/>
</dbReference>
<keyword evidence="10 14" id="KW-0030">Aminoacyl-tRNA synthetase</keyword>
<dbReference type="GO" id="GO:0005739">
    <property type="term" value="C:mitochondrion"/>
    <property type="evidence" value="ECO:0007669"/>
    <property type="project" value="TreeGrafter"/>
</dbReference>
<name>B6QQL4_TALMQ</name>
<dbReference type="PRINTS" id="PR01046">
    <property type="entry name" value="TRNASYNTHPRO"/>
</dbReference>
<keyword evidence="6" id="KW-0436">Ligase</keyword>
<dbReference type="AlphaFoldDB" id="B6QQL4"/>
<proteinExistence type="inferred from homology"/>
<evidence type="ECO:0000256" key="7">
    <source>
        <dbReference type="ARBA" id="ARBA00022741"/>
    </source>
</evidence>
<comment type="subunit">
    <text evidence="3">Homodimer.</text>
</comment>
<accession>B6QQL4</accession>
<dbReference type="PhylomeDB" id="B6QQL4"/>
<evidence type="ECO:0000256" key="8">
    <source>
        <dbReference type="ARBA" id="ARBA00022840"/>
    </source>
</evidence>
<evidence type="ECO:0000259" key="13">
    <source>
        <dbReference type="PROSITE" id="PS50862"/>
    </source>
</evidence>
<dbReference type="FunFam" id="3.30.930.10:FF:000066">
    <property type="entry name" value="Proline--tRNA ligase"/>
    <property type="match status" value="1"/>
</dbReference>
<dbReference type="NCBIfam" id="TIGR00409">
    <property type="entry name" value="proS_fam_II"/>
    <property type="match status" value="1"/>
</dbReference>
<evidence type="ECO:0000256" key="3">
    <source>
        <dbReference type="ARBA" id="ARBA00011738"/>
    </source>
</evidence>
<dbReference type="CDD" id="cd00861">
    <property type="entry name" value="ProRS_anticodon_short"/>
    <property type="match status" value="1"/>
</dbReference>
<evidence type="ECO:0000313" key="14">
    <source>
        <dbReference type="EMBL" id="EEA20398.1"/>
    </source>
</evidence>
<evidence type="ECO:0000256" key="10">
    <source>
        <dbReference type="ARBA" id="ARBA00023146"/>
    </source>
</evidence>
<dbReference type="HOGENOM" id="CLU_016739_2_2_1"/>
<comment type="similarity">
    <text evidence="2">Belongs to the class-II aminoacyl-tRNA synthetase family.</text>
</comment>
<dbReference type="InterPro" id="IPR044140">
    <property type="entry name" value="ProRS_anticodon_short"/>
</dbReference>
<evidence type="ECO:0000256" key="4">
    <source>
        <dbReference type="ARBA" id="ARBA00012831"/>
    </source>
</evidence>
<dbReference type="Gene3D" id="3.30.930.10">
    <property type="entry name" value="Bira Bifunctional Protein, Domain 2"/>
    <property type="match status" value="2"/>
</dbReference>
<dbReference type="InterPro" id="IPR006195">
    <property type="entry name" value="aa-tRNA-synth_II"/>
</dbReference>
<dbReference type="InterPro" id="IPR002316">
    <property type="entry name" value="Pro-tRNA-ligase_IIa"/>
</dbReference>
<evidence type="ECO:0000313" key="15">
    <source>
        <dbReference type="Proteomes" id="UP000001294"/>
    </source>
</evidence>
<evidence type="ECO:0000256" key="12">
    <source>
        <dbReference type="ARBA" id="ARBA00047671"/>
    </source>
</evidence>
<evidence type="ECO:0000256" key="5">
    <source>
        <dbReference type="ARBA" id="ARBA00022490"/>
    </source>
</evidence>